<protein>
    <submittedName>
        <fullName evidence="2">CLUMA_CG020772, isoform A</fullName>
    </submittedName>
</protein>
<evidence type="ECO:0000256" key="1">
    <source>
        <dbReference type="SAM" id="SignalP"/>
    </source>
</evidence>
<proteinExistence type="predicted"/>
<gene>
    <name evidence="2" type="ORF">CLUMA_CG020772</name>
</gene>
<sequence>MNIFMPSVVLFTIVNLRWKLWVTEILKLLSKCQVELNSGCKNSKHILLLSFMTIMEPCQKLWFIKKGFSSLPNDLMEYS</sequence>
<reference evidence="2 3" key="1">
    <citation type="submission" date="2015-04" db="EMBL/GenBank/DDBJ databases">
        <authorList>
            <person name="Syromyatnikov M.Y."/>
            <person name="Popov V.N."/>
        </authorList>
    </citation>
    <scope>NUCLEOTIDE SEQUENCE [LARGE SCALE GENOMIC DNA]</scope>
</reference>
<name>A0A1J1J758_9DIPT</name>
<organism evidence="2 3">
    <name type="scientific">Clunio marinus</name>
    <dbReference type="NCBI Taxonomy" id="568069"/>
    <lineage>
        <taxon>Eukaryota</taxon>
        <taxon>Metazoa</taxon>
        <taxon>Ecdysozoa</taxon>
        <taxon>Arthropoda</taxon>
        <taxon>Hexapoda</taxon>
        <taxon>Insecta</taxon>
        <taxon>Pterygota</taxon>
        <taxon>Neoptera</taxon>
        <taxon>Endopterygota</taxon>
        <taxon>Diptera</taxon>
        <taxon>Nematocera</taxon>
        <taxon>Chironomoidea</taxon>
        <taxon>Chironomidae</taxon>
        <taxon>Clunio</taxon>
    </lineage>
</organism>
<dbReference type="EMBL" id="CVRI01000073">
    <property type="protein sequence ID" value="CRL07818.1"/>
    <property type="molecule type" value="Genomic_DNA"/>
</dbReference>
<accession>A0A1J1J758</accession>
<keyword evidence="3" id="KW-1185">Reference proteome</keyword>
<evidence type="ECO:0000313" key="2">
    <source>
        <dbReference type="EMBL" id="CRL07818.1"/>
    </source>
</evidence>
<dbReference type="AlphaFoldDB" id="A0A1J1J758"/>
<keyword evidence="1" id="KW-0732">Signal</keyword>
<feature type="signal peptide" evidence="1">
    <location>
        <begin position="1"/>
        <end position="19"/>
    </location>
</feature>
<feature type="chain" id="PRO_5009619232" evidence="1">
    <location>
        <begin position="20"/>
        <end position="79"/>
    </location>
</feature>
<evidence type="ECO:0000313" key="3">
    <source>
        <dbReference type="Proteomes" id="UP000183832"/>
    </source>
</evidence>
<dbReference type="Proteomes" id="UP000183832">
    <property type="component" value="Unassembled WGS sequence"/>
</dbReference>